<dbReference type="PANTHER" id="PTHR10555:SF170">
    <property type="entry name" value="FI18122P1"/>
    <property type="match status" value="1"/>
</dbReference>
<accession>A0A4Q0A3H8</accession>
<feature type="domain" description="PX" evidence="2">
    <location>
        <begin position="1"/>
        <end position="161"/>
    </location>
</feature>
<organism evidence="3 4">
    <name type="scientific">Dimargaris cristalligena</name>
    <dbReference type="NCBI Taxonomy" id="215637"/>
    <lineage>
        <taxon>Eukaryota</taxon>
        <taxon>Fungi</taxon>
        <taxon>Fungi incertae sedis</taxon>
        <taxon>Zoopagomycota</taxon>
        <taxon>Kickxellomycotina</taxon>
        <taxon>Dimargaritomycetes</taxon>
        <taxon>Dimargaritales</taxon>
        <taxon>Dimargaritaceae</taxon>
        <taxon>Dimargaris</taxon>
    </lineage>
</organism>
<dbReference type="PANTHER" id="PTHR10555">
    <property type="entry name" value="SORTING NEXIN"/>
    <property type="match status" value="1"/>
</dbReference>
<name>A0A4Q0A3H8_9FUNG</name>
<dbReference type="STRING" id="215637.A0A4Q0A3H8"/>
<keyword evidence="4" id="KW-1185">Reference proteome</keyword>
<dbReference type="InterPro" id="IPR036871">
    <property type="entry name" value="PX_dom_sf"/>
</dbReference>
<feature type="region of interest" description="Disordered" evidence="1">
    <location>
        <begin position="34"/>
        <end position="57"/>
    </location>
</feature>
<dbReference type="AlphaFoldDB" id="A0A4Q0A3H8"/>
<proteinExistence type="predicted"/>
<evidence type="ECO:0000256" key="1">
    <source>
        <dbReference type="SAM" id="MobiDB-lite"/>
    </source>
</evidence>
<gene>
    <name evidence="3" type="ORF">BJ085DRAFT_41328</name>
</gene>
<dbReference type="EMBL" id="ML002232">
    <property type="protein sequence ID" value="RKP39972.1"/>
    <property type="molecule type" value="Genomic_DNA"/>
</dbReference>
<evidence type="ECO:0000313" key="3">
    <source>
        <dbReference type="EMBL" id="RKP39972.1"/>
    </source>
</evidence>
<evidence type="ECO:0000313" key="4">
    <source>
        <dbReference type="Proteomes" id="UP000268162"/>
    </source>
</evidence>
<feature type="compositionally biased region" description="Polar residues" evidence="1">
    <location>
        <begin position="439"/>
        <end position="470"/>
    </location>
</feature>
<dbReference type="Gene3D" id="3.30.1520.10">
    <property type="entry name" value="Phox-like domain"/>
    <property type="match status" value="1"/>
</dbReference>
<dbReference type="GO" id="GO:0005768">
    <property type="term" value="C:endosome"/>
    <property type="evidence" value="ECO:0007669"/>
    <property type="project" value="TreeGrafter"/>
</dbReference>
<dbReference type="Proteomes" id="UP000268162">
    <property type="component" value="Unassembled WGS sequence"/>
</dbReference>
<dbReference type="InterPro" id="IPR027267">
    <property type="entry name" value="AH/BAR_dom_sf"/>
</dbReference>
<feature type="region of interest" description="Disordered" evidence="1">
    <location>
        <begin position="434"/>
        <end position="470"/>
    </location>
</feature>
<dbReference type="GO" id="GO:0035091">
    <property type="term" value="F:phosphatidylinositol binding"/>
    <property type="evidence" value="ECO:0007669"/>
    <property type="project" value="InterPro"/>
</dbReference>
<evidence type="ECO:0000259" key="2">
    <source>
        <dbReference type="PROSITE" id="PS50195"/>
    </source>
</evidence>
<reference evidence="4" key="1">
    <citation type="journal article" date="2018" name="Nat. Microbiol.">
        <title>Leveraging single-cell genomics to expand the fungal tree of life.</title>
        <authorList>
            <person name="Ahrendt S.R."/>
            <person name="Quandt C.A."/>
            <person name="Ciobanu D."/>
            <person name="Clum A."/>
            <person name="Salamov A."/>
            <person name="Andreopoulos B."/>
            <person name="Cheng J.F."/>
            <person name="Woyke T."/>
            <person name="Pelin A."/>
            <person name="Henrissat B."/>
            <person name="Reynolds N.K."/>
            <person name="Benny G.L."/>
            <person name="Smith M.E."/>
            <person name="James T.Y."/>
            <person name="Grigoriev I.V."/>
        </authorList>
    </citation>
    <scope>NUCLEOTIDE SEQUENCE [LARGE SCALE GENOMIC DNA]</scope>
    <source>
        <strain evidence="4">RSA 468</strain>
    </source>
</reference>
<dbReference type="SUPFAM" id="SSF64268">
    <property type="entry name" value="PX domain"/>
    <property type="match status" value="1"/>
</dbReference>
<sequence>MVLSLAVPDAAVTAGTTTLTFRVTLTQENPYFHIQPANGVPSQPNGPSSAPFRPGSRPKGTDLVGLCVNNVTLVSPIYRTHQQVSWLHSQLTQMFMAGATQPPMALPCIPERLDPDSLDHKTAIERKRRQMDRYLRRLSSRAAIMNSPPMLHFLSENMCPTHTANDRPGYLSRLTLRRLNPKTTDVEFRKFDFSEPLEGIDQSRFITQQTYIAALQTHYHHTATRLDQLTRAQKDLSKQLSTTGDLALQALHSRHLLGGSTHRQFFLPHHKRFDRQTNTLAICLDDIRDLSIDQAEWQTNCLTDMLFEYAQQYNSVKTVVNHRTQKLMNYSSALNHCERALGQWERIQERQSCAAAEVHETIRDATAKLNEVKTELIASQNHTDTEIKVFEQNRTRDLLRTLQSLANRQLENERMQLNHLQSARHAVRVERLHPPSAPFSRTTSLGSTYSQGTTADLSSPSFSPRFTGRHSGSTLIEELTMGSGGGIGAGLGSATAEASMKFAYFTPPPTAAAMAAAPPHPRIMVTSAPTSRPYTPTQDFRPRTTSNMIVSERIPISSDPLSIPLRLT</sequence>
<dbReference type="InterPro" id="IPR001683">
    <property type="entry name" value="PX_dom"/>
</dbReference>
<protein>
    <recommendedName>
        <fullName evidence="2">PX domain-containing protein</fullName>
    </recommendedName>
</protein>
<dbReference type="Pfam" id="PF00787">
    <property type="entry name" value="PX"/>
    <property type="match status" value="1"/>
</dbReference>
<dbReference type="Gene3D" id="1.20.1270.60">
    <property type="entry name" value="Arfaptin homology (AH) domain/BAR domain"/>
    <property type="match status" value="1"/>
</dbReference>
<dbReference type="SUPFAM" id="SSF103657">
    <property type="entry name" value="BAR/IMD domain-like"/>
    <property type="match status" value="1"/>
</dbReference>
<dbReference type="PROSITE" id="PS50195">
    <property type="entry name" value="PX"/>
    <property type="match status" value="1"/>
</dbReference>
<dbReference type="CDD" id="cd06093">
    <property type="entry name" value="PX_domain"/>
    <property type="match status" value="1"/>
</dbReference>